<evidence type="ECO:0000313" key="4">
    <source>
        <dbReference type="Proteomes" id="UP000077202"/>
    </source>
</evidence>
<dbReference type="AlphaFoldDB" id="A0A176W2K8"/>
<sequence length="537" mass="62125">MPSRSLCSETRTRTGERFDSIARSKDDKASRSADMERETNNWLLRKEEERSSAFVLLEAFPNATMESDSDEKASSSEPSNPTSVLMGRSFPEDLLLTVMRKLPLESLMRFRCVCRHWNDLFMSREFSLSLWQKSGKLVPLYPGDGGLNLYDTSNRCWVQRDLNFGENQGSFVEDKGYELVASGGGLLTFLAKPHLDSNWREQFPTFIVSNPLTRQYHRLPTSVVLASPSLNISEVGDMLCGIDVDLETGYYTFLFLDHRSTYGGGETYIYDSKLLSWRICSRLRSSYSNTSSNRKHCTDFNRYQHQCVTKDGKFHWVVSGVEGGFTDLVYIYDLKLDIWSRLDLSIEISWAMLFRCMEHNGEVLIVGHDDSGSNWLRFFEIVDQTLEPRFPERRYISRLSLREKKAEPMQSVADMVAPLLKEGTWEEGLIKREVRIKWCVGARDEVIFLLQDYMEDYTHGVPRPYKSNISRPILRYTGVDDSWAWLSNWKIVKEDHDYLPILFRVWTYQPSLVSPGLIESKIKHPHGMANVHEFDLS</sequence>
<keyword evidence="4" id="KW-1185">Reference proteome</keyword>
<dbReference type="InterPro" id="IPR015915">
    <property type="entry name" value="Kelch-typ_b-propeller"/>
</dbReference>
<feature type="compositionally biased region" description="Basic and acidic residues" evidence="1">
    <location>
        <begin position="10"/>
        <end position="40"/>
    </location>
</feature>
<reference evidence="3" key="1">
    <citation type="submission" date="2016-03" db="EMBL/GenBank/DDBJ databases">
        <title>Mechanisms controlling the formation of the plant cell surface in tip-growing cells are functionally conserved among land plants.</title>
        <authorList>
            <person name="Honkanen S."/>
            <person name="Jones V.A."/>
            <person name="Morieri G."/>
            <person name="Champion C."/>
            <person name="Hetherington A.J."/>
            <person name="Kelly S."/>
            <person name="Saint-Marcoux D."/>
            <person name="Proust H."/>
            <person name="Prescott H."/>
            <person name="Dolan L."/>
        </authorList>
    </citation>
    <scope>NUCLEOTIDE SEQUENCE [LARGE SCALE GENOMIC DNA]</scope>
    <source>
        <tissue evidence="3">Whole gametophyte</tissue>
    </source>
</reference>
<dbReference type="SMART" id="SM00256">
    <property type="entry name" value="FBOX"/>
    <property type="match status" value="1"/>
</dbReference>
<proteinExistence type="predicted"/>
<accession>A0A176W2K8</accession>
<dbReference type="EMBL" id="LVLJ01001921">
    <property type="protein sequence ID" value="OAE27304.1"/>
    <property type="molecule type" value="Genomic_DNA"/>
</dbReference>
<dbReference type="Gene3D" id="2.120.10.80">
    <property type="entry name" value="Kelch-type beta propeller"/>
    <property type="match status" value="1"/>
</dbReference>
<dbReference type="Pfam" id="PF00646">
    <property type="entry name" value="F-box"/>
    <property type="match status" value="1"/>
</dbReference>
<dbReference type="Proteomes" id="UP000077202">
    <property type="component" value="Unassembled WGS sequence"/>
</dbReference>
<comment type="caution">
    <text evidence="3">The sequence shown here is derived from an EMBL/GenBank/DDBJ whole genome shotgun (WGS) entry which is preliminary data.</text>
</comment>
<feature type="region of interest" description="Disordered" evidence="1">
    <location>
        <begin position="1"/>
        <end position="40"/>
    </location>
</feature>
<organism evidence="3 4">
    <name type="scientific">Marchantia polymorpha subsp. ruderalis</name>
    <dbReference type="NCBI Taxonomy" id="1480154"/>
    <lineage>
        <taxon>Eukaryota</taxon>
        <taxon>Viridiplantae</taxon>
        <taxon>Streptophyta</taxon>
        <taxon>Embryophyta</taxon>
        <taxon>Marchantiophyta</taxon>
        <taxon>Marchantiopsida</taxon>
        <taxon>Marchantiidae</taxon>
        <taxon>Marchantiales</taxon>
        <taxon>Marchantiaceae</taxon>
        <taxon>Marchantia</taxon>
    </lineage>
</organism>
<dbReference type="PANTHER" id="PTHR31672">
    <property type="entry name" value="BNACNNG10540D PROTEIN"/>
    <property type="match status" value="1"/>
</dbReference>
<dbReference type="InterPro" id="IPR050796">
    <property type="entry name" value="SCF_F-box_component"/>
</dbReference>
<dbReference type="InterPro" id="IPR036047">
    <property type="entry name" value="F-box-like_dom_sf"/>
</dbReference>
<dbReference type="Gene3D" id="1.20.1280.50">
    <property type="match status" value="1"/>
</dbReference>
<dbReference type="PANTHER" id="PTHR31672:SF2">
    <property type="entry name" value="F-BOX DOMAIN-CONTAINING PROTEIN"/>
    <property type="match status" value="1"/>
</dbReference>
<dbReference type="SUPFAM" id="SSF81383">
    <property type="entry name" value="F-box domain"/>
    <property type="match status" value="1"/>
</dbReference>
<protein>
    <recommendedName>
        <fullName evidence="2">F-box domain-containing protein</fullName>
    </recommendedName>
</protein>
<feature type="domain" description="F-box" evidence="2">
    <location>
        <begin position="84"/>
        <end position="134"/>
    </location>
</feature>
<dbReference type="PROSITE" id="PS50181">
    <property type="entry name" value="FBOX"/>
    <property type="match status" value="1"/>
</dbReference>
<evidence type="ECO:0000256" key="1">
    <source>
        <dbReference type="SAM" id="MobiDB-lite"/>
    </source>
</evidence>
<feature type="region of interest" description="Disordered" evidence="1">
    <location>
        <begin position="65"/>
        <end position="85"/>
    </location>
</feature>
<evidence type="ECO:0000259" key="2">
    <source>
        <dbReference type="PROSITE" id="PS50181"/>
    </source>
</evidence>
<evidence type="ECO:0000313" key="3">
    <source>
        <dbReference type="EMBL" id="OAE27304.1"/>
    </source>
</evidence>
<dbReference type="InterPro" id="IPR001810">
    <property type="entry name" value="F-box_dom"/>
</dbReference>
<dbReference type="InterPro" id="IPR011043">
    <property type="entry name" value="Gal_Oxase/kelch_b-propeller"/>
</dbReference>
<gene>
    <name evidence="3" type="ORF">AXG93_2817s1090</name>
</gene>
<dbReference type="SUPFAM" id="SSF50965">
    <property type="entry name" value="Galactose oxidase, central domain"/>
    <property type="match status" value="1"/>
</dbReference>
<name>A0A176W2K8_MARPO</name>